<reference evidence="1 2" key="1">
    <citation type="journal article" date="2016" name="Sci. Rep.">
        <title>The genome sequence of the outbreeding globe artichoke constructed de novo incorporating a phase-aware low-pass sequencing strategy of F1 progeny.</title>
        <authorList>
            <person name="Scaglione D."/>
            <person name="Reyes-Chin-Wo S."/>
            <person name="Acquadro A."/>
            <person name="Froenicke L."/>
            <person name="Portis E."/>
            <person name="Beitel C."/>
            <person name="Tirone M."/>
            <person name="Mauro R."/>
            <person name="Lo Monaco A."/>
            <person name="Mauromicale G."/>
            <person name="Faccioli P."/>
            <person name="Cattivelli L."/>
            <person name="Rieseberg L."/>
            <person name="Michelmore R."/>
            <person name="Lanteri S."/>
        </authorList>
    </citation>
    <scope>NUCLEOTIDE SEQUENCE [LARGE SCALE GENOMIC DNA]</scope>
    <source>
        <strain evidence="1">2C</strain>
    </source>
</reference>
<evidence type="ECO:0000313" key="2">
    <source>
        <dbReference type="Proteomes" id="UP000243975"/>
    </source>
</evidence>
<name>A0A103SV54_CYNCS</name>
<dbReference type="STRING" id="59895.A0A103SV54"/>
<comment type="caution">
    <text evidence="1">The sequence shown here is derived from an EMBL/GenBank/DDBJ whole genome shotgun (WGS) entry which is preliminary data.</text>
</comment>
<evidence type="ECO:0000313" key="1">
    <source>
        <dbReference type="EMBL" id="KVG96450.1"/>
    </source>
</evidence>
<sequence>LKEQIEKNKQGLLELQAKVETEISKAQKLLLDKDAELHAAEESLFGLEQVQMEYWVFGEESSSFLRKVADSKLEEKPTLFGEFGQVAVDNKKVDIGVKTGILVVYSIHIGTV</sequence>
<dbReference type="EMBL" id="LEKV01007331">
    <property type="protein sequence ID" value="KVG96450.1"/>
    <property type="molecule type" value="Genomic_DNA"/>
</dbReference>
<keyword evidence="2" id="KW-1185">Reference proteome</keyword>
<proteinExistence type="predicted"/>
<organism evidence="1 2">
    <name type="scientific">Cynara cardunculus var. scolymus</name>
    <name type="common">Globe artichoke</name>
    <name type="synonym">Cynara scolymus</name>
    <dbReference type="NCBI Taxonomy" id="59895"/>
    <lineage>
        <taxon>Eukaryota</taxon>
        <taxon>Viridiplantae</taxon>
        <taxon>Streptophyta</taxon>
        <taxon>Embryophyta</taxon>
        <taxon>Tracheophyta</taxon>
        <taxon>Spermatophyta</taxon>
        <taxon>Magnoliopsida</taxon>
        <taxon>eudicotyledons</taxon>
        <taxon>Gunneridae</taxon>
        <taxon>Pentapetalae</taxon>
        <taxon>asterids</taxon>
        <taxon>campanulids</taxon>
        <taxon>Asterales</taxon>
        <taxon>Asteraceae</taxon>
        <taxon>Carduoideae</taxon>
        <taxon>Cardueae</taxon>
        <taxon>Carduinae</taxon>
        <taxon>Cynara</taxon>
    </lineage>
</organism>
<gene>
    <name evidence="1" type="ORF">Ccrd_026064</name>
</gene>
<dbReference type="PANTHER" id="PTHR47434:SF2">
    <property type="entry name" value="PROTEIN PTST HOMOLOG 3, CHLOROPLASTIC"/>
    <property type="match status" value="1"/>
</dbReference>
<dbReference type="AlphaFoldDB" id="A0A103SV54"/>
<dbReference type="Proteomes" id="UP000243975">
    <property type="component" value="Unassembled WGS sequence"/>
</dbReference>
<feature type="non-terminal residue" evidence="1">
    <location>
        <position position="112"/>
    </location>
</feature>
<protein>
    <submittedName>
        <fullName evidence="1">Uncharacterized protein</fullName>
    </submittedName>
</protein>
<accession>A0A103SV54</accession>
<dbReference type="PANTHER" id="PTHR47434">
    <property type="entry name" value="PROTEIN PTST HOMOLOG 3, CHLOROPLASTIC"/>
    <property type="match status" value="1"/>
</dbReference>